<sequence>MKFWHVFPDSSHLLSLAKSLAEIDSRDGHEILVLPANGHKRSYIAEAQSIWGQTKPFSGNLSCGPQDITIIHSLFLQTSFDIATQLLQQRAHVVWCVWGGDLHMLATAPGGVEFLNRFSCMISFYGETILYPKLTTPEVLGTCYKSDAVAAEEGGEKEKLIVLGNSGDPSNDHLYLLELASRFKEHRFHLPFAYNVTPEYRQSILQKAEELGMLDRLTLQEEMLPINEYNSIIARAEMVFTAHHRQQGLGLLCSAYLNNCRVFMRHVITTPSGETMANPGYMHLLSYGYVDVADICSLEDEDLRCTIEAKPLAHNKTVTTNMQSKEGRAAVYERVKHACYGKAPA</sequence>
<keyword evidence="6" id="KW-0614">Plasmid</keyword>
<dbReference type="RefSeq" id="WP_011116751.1">
    <property type="nucleotide sequence ID" value="NC_004929.1"/>
</dbReference>
<evidence type="ECO:0000256" key="4">
    <source>
        <dbReference type="ARBA" id="ARBA00022679"/>
    </source>
</evidence>
<accession>Q8KWB8</accession>
<keyword evidence="4" id="KW-0808">Transferase</keyword>
<organism evidence="6">
    <name type="scientific">Ruegeria sp. PR1b</name>
    <dbReference type="NCBI Taxonomy" id="185588"/>
    <lineage>
        <taxon>Bacteria</taxon>
        <taxon>Pseudomonadati</taxon>
        <taxon>Pseudomonadota</taxon>
        <taxon>Alphaproteobacteria</taxon>
        <taxon>Rhodobacterales</taxon>
        <taxon>Roseobacteraceae</taxon>
        <taxon>Ruegeria</taxon>
    </lineage>
</organism>
<evidence type="ECO:0000256" key="3">
    <source>
        <dbReference type="ARBA" id="ARBA00022676"/>
    </source>
</evidence>
<evidence type="ECO:0000313" key="6">
    <source>
        <dbReference type="EMBL" id="AAN05145.1"/>
    </source>
</evidence>
<evidence type="ECO:0000256" key="1">
    <source>
        <dbReference type="ARBA" id="ARBA00022475"/>
    </source>
</evidence>
<name>Q8KWB8_9RHOB</name>
<protein>
    <submittedName>
        <fullName evidence="6">RB124</fullName>
    </submittedName>
</protein>
<proteinExistence type="predicted"/>
<keyword evidence="2" id="KW-0997">Cell inner membrane</keyword>
<keyword evidence="3" id="KW-0328">Glycosyltransferase</keyword>
<keyword evidence="5" id="KW-0472">Membrane</keyword>
<evidence type="ECO:0000256" key="5">
    <source>
        <dbReference type="ARBA" id="ARBA00023136"/>
    </source>
</evidence>
<keyword evidence="1" id="KW-1003">Cell membrane</keyword>
<dbReference type="InterPro" id="IPR009993">
    <property type="entry name" value="WecF"/>
</dbReference>
<dbReference type="GO" id="GO:0008417">
    <property type="term" value="F:fucosyltransferase activity"/>
    <property type="evidence" value="ECO:0007669"/>
    <property type="project" value="InterPro"/>
</dbReference>
<dbReference type="CAZy" id="GT56">
    <property type="family name" value="Glycosyltransferase Family 56"/>
</dbReference>
<evidence type="ECO:0000256" key="2">
    <source>
        <dbReference type="ARBA" id="ARBA00022519"/>
    </source>
</evidence>
<dbReference type="GO" id="GO:0009246">
    <property type="term" value="P:enterobacterial common antigen biosynthetic process"/>
    <property type="evidence" value="ECO:0007669"/>
    <property type="project" value="InterPro"/>
</dbReference>
<dbReference type="EMBL" id="AF416330">
    <property type="protein sequence ID" value="AAN05145.1"/>
    <property type="molecule type" value="Genomic_DNA"/>
</dbReference>
<geneLocation type="plasmid" evidence="6">
    <name>pSD20</name>
</geneLocation>
<dbReference type="AlphaFoldDB" id="Q8KWB8"/>
<reference evidence="6" key="1">
    <citation type="journal article" date="2003" name="Plasmid">
        <title>Nucleotide sequence based characterizations of two cryptic plasmids from the marine bacterium Ruegeria isolate PR1b.</title>
        <authorList>
            <person name="Zhong Z."/>
            <person name="Caspi R."/>
            <person name="Helinski D."/>
            <person name="Knauf V."/>
            <person name="Sykes S."/>
            <person name="O'Byrne C."/>
            <person name="Shea T.P."/>
            <person name="Wilkinson J.E."/>
            <person name="DeLoughery C."/>
            <person name="Toukdarian A."/>
        </authorList>
    </citation>
    <scope>NUCLEOTIDE SEQUENCE</scope>
    <source>
        <strain evidence="6">PR1b</strain>
        <plasmid evidence="6">pSD20</plasmid>
    </source>
</reference>
<dbReference type="Pfam" id="PF07429">
    <property type="entry name" value="Glyco_transf_56"/>
    <property type="match status" value="1"/>
</dbReference>